<dbReference type="InterPro" id="IPR051319">
    <property type="entry name" value="Oligoribo/pAp-PDE_c-di-AMP_PDE"/>
</dbReference>
<feature type="domain" description="DDH" evidence="1">
    <location>
        <begin position="21"/>
        <end position="177"/>
    </location>
</feature>
<evidence type="ECO:0008006" key="5">
    <source>
        <dbReference type="Google" id="ProtNLM"/>
    </source>
</evidence>
<gene>
    <name evidence="3" type="ORF">BSZ36_03390</name>
</gene>
<name>A0A259TWN9_9BACT</name>
<dbReference type="Gene3D" id="3.10.310.30">
    <property type="match status" value="1"/>
</dbReference>
<dbReference type="RefSeq" id="WP_179270995.1">
    <property type="nucleotide sequence ID" value="NZ_MQWB01000001.1"/>
</dbReference>
<dbReference type="InParanoid" id="A0A259TWN9"/>
<feature type="domain" description="DHHA1" evidence="2">
    <location>
        <begin position="255"/>
        <end position="329"/>
    </location>
</feature>
<evidence type="ECO:0000313" key="4">
    <source>
        <dbReference type="Proteomes" id="UP000216446"/>
    </source>
</evidence>
<dbReference type="PANTHER" id="PTHR47618">
    <property type="entry name" value="BIFUNCTIONAL OLIGORIBONUCLEASE AND PAP PHOSPHATASE NRNA"/>
    <property type="match status" value="1"/>
</dbReference>
<dbReference type="SUPFAM" id="SSF64182">
    <property type="entry name" value="DHH phosphoesterases"/>
    <property type="match status" value="1"/>
</dbReference>
<reference evidence="3 4" key="1">
    <citation type="submission" date="2016-11" db="EMBL/GenBank/DDBJ databases">
        <title>Study of marine rhodopsin-containing bacteria.</title>
        <authorList>
            <person name="Yoshizawa S."/>
            <person name="Kumagai Y."/>
            <person name="Kogure K."/>
        </authorList>
    </citation>
    <scope>NUCLEOTIDE SEQUENCE [LARGE SCALE GENOMIC DNA]</scope>
    <source>
        <strain evidence="3 4">SG-29</strain>
    </source>
</reference>
<dbReference type="GO" id="GO:0003676">
    <property type="term" value="F:nucleic acid binding"/>
    <property type="evidence" value="ECO:0007669"/>
    <property type="project" value="InterPro"/>
</dbReference>
<keyword evidence="4" id="KW-1185">Reference proteome</keyword>
<protein>
    <recommendedName>
        <fullName evidence="5">Phosphoesterase</fullName>
    </recommendedName>
</protein>
<evidence type="ECO:0000313" key="3">
    <source>
        <dbReference type="EMBL" id="OZC02110.1"/>
    </source>
</evidence>
<dbReference type="Proteomes" id="UP000216446">
    <property type="component" value="Unassembled WGS sequence"/>
</dbReference>
<organism evidence="3 4">
    <name type="scientific">Rubricoccus marinus</name>
    <dbReference type="NCBI Taxonomy" id="716817"/>
    <lineage>
        <taxon>Bacteria</taxon>
        <taxon>Pseudomonadati</taxon>
        <taxon>Rhodothermota</taxon>
        <taxon>Rhodothermia</taxon>
        <taxon>Rhodothermales</taxon>
        <taxon>Rubricoccaceae</taxon>
        <taxon>Rubricoccus</taxon>
    </lineage>
</organism>
<proteinExistence type="predicted"/>
<dbReference type="InterPro" id="IPR003156">
    <property type="entry name" value="DHHA1_dom"/>
</dbReference>
<dbReference type="PANTHER" id="PTHR47618:SF1">
    <property type="entry name" value="BIFUNCTIONAL OLIGORIBONUCLEASE AND PAP PHOSPHATASE NRNA"/>
    <property type="match status" value="1"/>
</dbReference>
<dbReference type="InterPro" id="IPR038763">
    <property type="entry name" value="DHH_sf"/>
</dbReference>
<comment type="caution">
    <text evidence="3">The sequence shown here is derived from an EMBL/GenBank/DDBJ whole genome shotgun (WGS) entry which is preliminary data.</text>
</comment>
<evidence type="ECO:0000259" key="1">
    <source>
        <dbReference type="Pfam" id="PF01368"/>
    </source>
</evidence>
<dbReference type="Pfam" id="PF01368">
    <property type="entry name" value="DHH"/>
    <property type="match status" value="1"/>
</dbReference>
<sequence length="371" mass="39793">MSVLDSPDLATIRDALLAAQRVVITTHIRPDGDALGSEIAVGRWLRGMGKAVYCLNADPEPKPLRWLLDEQPKKLVRTYDPGALSHAELIASADALLIVDVNAEHRLGSVGKPFRDAAAAGKPVYLLDHHPDPETWFTASCVRTDAAAAGEIVYDLIAGHDPSAIDRAIATALYVAIMTDTGSFRFGSTTPRTHAIISDLLERGDFKPEPIHVALYDGKTPEALRLLGRALGSIRSHYDGRLTSMTVSQEMLSASGADFQDTEGLIQYALAMEGAVASVIFLETLSGIKISFRSKGDCPINGWAGRYGGGGHANASGAYVKNRPLEQVRKDVIDSAPVHVVAPPEAVAEAEEGHELSEEELALLAQFQSNR</sequence>
<dbReference type="EMBL" id="MQWB01000001">
    <property type="protein sequence ID" value="OZC02110.1"/>
    <property type="molecule type" value="Genomic_DNA"/>
</dbReference>
<dbReference type="InterPro" id="IPR001667">
    <property type="entry name" value="DDH_dom"/>
</dbReference>
<dbReference type="AlphaFoldDB" id="A0A259TWN9"/>
<accession>A0A259TWN9</accession>
<evidence type="ECO:0000259" key="2">
    <source>
        <dbReference type="Pfam" id="PF02272"/>
    </source>
</evidence>
<dbReference type="Gene3D" id="3.90.1640.10">
    <property type="entry name" value="inorganic pyrophosphatase (n-terminal core)"/>
    <property type="match status" value="1"/>
</dbReference>
<dbReference type="Pfam" id="PF02272">
    <property type="entry name" value="DHHA1"/>
    <property type="match status" value="1"/>
</dbReference>